<evidence type="ECO:0000313" key="3">
    <source>
        <dbReference type="RefSeq" id="XP_065644931.1"/>
    </source>
</evidence>
<feature type="compositionally biased region" description="Basic residues" evidence="1">
    <location>
        <begin position="184"/>
        <end position="193"/>
    </location>
</feature>
<organism evidence="2 3">
    <name type="scientific">Hydra vulgaris</name>
    <name type="common">Hydra</name>
    <name type="synonym">Hydra attenuata</name>
    <dbReference type="NCBI Taxonomy" id="6087"/>
    <lineage>
        <taxon>Eukaryota</taxon>
        <taxon>Metazoa</taxon>
        <taxon>Cnidaria</taxon>
        <taxon>Hydrozoa</taxon>
        <taxon>Hydroidolina</taxon>
        <taxon>Anthoathecata</taxon>
        <taxon>Aplanulata</taxon>
        <taxon>Hydridae</taxon>
        <taxon>Hydra</taxon>
    </lineage>
</organism>
<feature type="compositionally biased region" description="Basic residues" evidence="1">
    <location>
        <begin position="30"/>
        <end position="41"/>
    </location>
</feature>
<name>A0ABM4B7U4_HYDVU</name>
<protein>
    <submittedName>
        <fullName evidence="3">Luc7-like protein 3 isoform X1</fullName>
    </submittedName>
</protein>
<reference evidence="2" key="1">
    <citation type="submission" date="2025-05" db="UniProtKB">
        <authorList>
            <consortium name="RefSeq"/>
        </authorList>
    </citation>
    <scope>NUCLEOTIDE SEQUENCE [LARGE SCALE GENOMIC DNA]</scope>
</reference>
<evidence type="ECO:0000256" key="1">
    <source>
        <dbReference type="SAM" id="MobiDB-lite"/>
    </source>
</evidence>
<proteinExistence type="predicted"/>
<feature type="compositionally biased region" description="Basic and acidic residues" evidence="1">
    <location>
        <begin position="51"/>
        <end position="103"/>
    </location>
</feature>
<keyword evidence="2" id="KW-1185">Reference proteome</keyword>
<sequence length="284" mass="33247">MVRSGSSERGKKNKKSSKHRSRSRSISSGRTRRSRHSRSKERQRYLSNSSDRSRSHSSSSERNKQSYYSRSRDKKQQRSHSRERYKSSSQDRRRRSTSKERNNKRNRSIVESSRCLSSDDSLSNVKSSENTVSLKDKIKELTVRSERKNEQIIPTYEQIMKIENDSFVQEKFSSTNSTIPQQTTKKKKKKKQKNLAPIVQNLDQPKLPAISHENAIFGSTIETMHVSRFNSKLVGEKKEFLKNIENDDLIFGAMFCEKPEVRMIRWVEKLTCLRKIFSENETNS</sequence>
<feature type="compositionally biased region" description="Basic and acidic residues" evidence="1">
    <location>
        <begin position="1"/>
        <end position="10"/>
    </location>
</feature>
<dbReference type="GeneID" id="105847860"/>
<feature type="compositionally biased region" description="Low complexity" evidence="1">
    <location>
        <begin position="112"/>
        <end position="123"/>
    </location>
</feature>
<gene>
    <name evidence="3" type="primary">LOC105847860</name>
</gene>
<feature type="region of interest" description="Disordered" evidence="1">
    <location>
        <begin position="174"/>
        <end position="194"/>
    </location>
</feature>
<evidence type="ECO:0000313" key="2">
    <source>
        <dbReference type="Proteomes" id="UP001652625"/>
    </source>
</evidence>
<reference evidence="3" key="2">
    <citation type="submission" date="2025-08" db="UniProtKB">
        <authorList>
            <consortium name="RefSeq"/>
        </authorList>
    </citation>
    <scope>IDENTIFICATION</scope>
</reference>
<feature type="compositionally biased region" description="Basic residues" evidence="1">
    <location>
        <begin position="11"/>
        <end position="23"/>
    </location>
</feature>
<dbReference type="Proteomes" id="UP001652625">
    <property type="component" value="Chromosome 01"/>
</dbReference>
<feature type="region of interest" description="Disordered" evidence="1">
    <location>
        <begin position="1"/>
        <end position="130"/>
    </location>
</feature>
<accession>A0ABM4B7U4</accession>
<dbReference type="RefSeq" id="XP_065644931.1">
    <property type="nucleotide sequence ID" value="XM_065788859.1"/>
</dbReference>